<gene>
    <name evidence="2" type="ORF">SAMN05421684_6692</name>
</gene>
<accession>A0A1H3U7J6</accession>
<evidence type="ECO:0000256" key="1">
    <source>
        <dbReference type="SAM" id="MobiDB-lite"/>
    </source>
</evidence>
<protein>
    <submittedName>
        <fullName evidence="2">Uncharacterized protein</fullName>
    </submittedName>
</protein>
<name>A0A1H3U7J6_9ACTN</name>
<sequence>MFARGGRHAGEHVIAAVRTLYNRAIADGLIELGASPAHKGRQTATSAQHPPRPHV</sequence>
<dbReference type="Proteomes" id="UP000199632">
    <property type="component" value="Unassembled WGS sequence"/>
</dbReference>
<reference evidence="3" key="1">
    <citation type="submission" date="2016-10" db="EMBL/GenBank/DDBJ databases">
        <authorList>
            <person name="Varghese N."/>
            <person name="Submissions S."/>
        </authorList>
    </citation>
    <scope>NUCLEOTIDE SEQUENCE [LARGE SCALE GENOMIC DNA]</scope>
    <source>
        <strain evidence="3">DSM 44718</strain>
    </source>
</reference>
<proteinExistence type="predicted"/>
<organism evidence="2 3">
    <name type="scientific">Asanoa ishikariensis</name>
    <dbReference type="NCBI Taxonomy" id="137265"/>
    <lineage>
        <taxon>Bacteria</taxon>
        <taxon>Bacillati</taxon>
        <taxon>Actinomycetota</taxon>
        <taxon>Actinomycetes</taxon>
        <taxon>Micromonosporales</taxon>
        <taxon>Micromonosporaceae</taxon>
        <taxon>Asanoa</taxon>
    </lineage>
</organism>
<feature type="region of interest" description="Disordered" evidence="1">
    <location>
        <begin position="33"/>
        <end position="55"/>
    </location>
</feature>
<dbReference type="AlphaFoldDB" id="A0A1H3U7J6"/>
<evidence type="ECO:0000313" key="3">
    <source>
        <dbReference type="Proteomes" id="UP000199632"/>
    </source>
</evidence>
<dbReference type="EMBL" id="FNQB01000004">
    <property type="protein sequence ID" value="SDZ58308.1"/>
    <property type="molecule type" value="Genomic_DNA"/>
</dbReference>
<keyword evidence="3" id="KW-1185">Reference proteome</keyword>
<evidence type="ECO:0000313" key="2">
    <source>
        <dbReference type="EMBL" id="SDZ58308.1"/>
    </source>
</evidence>